<evidence type="ECO:0000256" key="1">
    <source>
        <dbReference type="SAM" id="Phobius"/>
    </source>
</evidence>
<dbReference type="EMBL" id="QGKL01000029">
    <property type="protein sequence ID" value="PWQ96167.1"/>
    <property type="molecule type" value="Genomic_DNA"/>
</dbReference>
<keyword evidence="1" id="KW-0812">Transmembrane</keyword>
<dbReference type="RefSeq" id="WP_109823139.1">
    <property type="nucleotide sequence ID" value="NZ_QGKL01000029.1"/>
</dbReference>
<keyword evidence="3" id="KW-1185">Reference proteome</keyword>
<name>A0A317CCR0_9GAMM</name>
<dbReference type="Proteomes" id="UP000245506">
    <property type="component" value="Unassembled WGS sequence"/>
</dbReference>
<comment type="caution">
    <text evidence="2">The sequence shown here is derived from an EMBL/GenBank/DDBJ whole genome shotgun (WGS) entry which is preliminary data.</text>
</comment>
<sequence>MTKRLRKSLILSAMYTAIVMVVVYVVHDGTPKESMVWILLLAPVQFLGVFLLNYFDLQKHADVEE</sequence>
<feature type="transmembrane region" description="Helical" evidence="1">
    <location>
        <begin position="9"/>
        <end position="27"/>
    </location>
</feature>
<organism evidence="2 3">
    <name type="scientific">Leucothrix arctica</name>
    <dbReference type="NCBI Taxonomy" id="1481894"/>
    <lineage>
        <taxon>Bacteria</taxon>
        <taxon>Pseudomonadati</taxon>
        <taxon>Pseudomonadota</taxon>
        <taxon>Gammaproteobacteria</taxon>
        <taxon>Thiotrichales</taxon>
        <taxon>Thiotrichaceae</taxon>
        <taxon>Leucothrix</taxon>
    </lineage>
</organism>
<keyword evidence="1" id="KW-0472">Membrane</keyword>
<proteinExistence type="predicted"/>
<evidence type="ECO:0000313" key="3">
    <source>
        <dbReference type="Proteomes" id="UP000245506"/>
    </source>
</evidence>
<keyword evidence="1" id="KW-1133">Transmembrane helix</keyword>
<evidence type="ECO:0000313" key="2">
    <source>
        <dbReference type="EMBL" id="PWQ96167.1"/>
    </source>
</evidence>
<feature type="transmembrane region" description="Helical" evidence="1">
    <location>
        <begin position="34"/>
        <end position="55"/>
    </location>
</feature>
<accession>A0A317CCR0</accession>
<dbReference type="AlphaFoldDB" id="A0A317CCR0"/>
<gene>
    <name evidence="2" type="ORF">DKT75_09220</name>
</gene>
<reference evidence="2 3" key="1">
    <citation type="submission" date="2018-05" db="EMBL/GenBank/DDBJ databases">
        <title>Leucothrix arctica sp. nov., isolated from Arctic seawater.</title>
        <authorList>
            <person name="Choi A."/>
            <person name="Baek K."/>
        </authorList>
    </citation>
    <scope>NUCLEOTIDE SEQUENCE [LARGE SCALE GENOMIC DNA]</scope>
    <source>
        <strain evidence="2 3">IMCC9719</strain>
    </source>
</reference>
<protein>
    <submittedName>
        <fullName evidence="2">Uncharacterized protein</fullName>
    </submittedName>
</protein>